<evidence type="ECO:0000256" key="1">
    <source>
        <dbReference type="SAM" id="Phobius"/>
    </source>
</evidence>
<accession>A0A0L8FUE1</accession>
<feature type="transmembrane region" description="Helical" evidence="1">
    <location>
        <begin position="104"/>
        <end position="126"/>
    </location>
</feature>
<sequence>MRSYNIIFQKRIYSSFYSYPLHHRLFSEPFHKTPTIPLSKLLFLLHLPPRNNNITKRCDSHIIHPFISLKPSLSPYLPTTHFIFTFPIFDINHIHIIRVKDVGVFANVVIFVVIPFCSVFLVSLFLSYVSNIMTTTHELIVIVFINSVVVFLSSDGF</sequence>
<feature type="transmembrane region" description="Helical" evidence="1">
    <location>
        <begin position="132"/>
        <end position="152"/>
    </location>
</feature>
<keyword evidence="1" id="KW-1133">Transmembrane helix</keyword>
<name>A0A0L8FUE1_OCTBM</name>
<keyword evidence="1" id="KW-0812">Transmembrane</keyword>
<dbReference type="AlphaFoldDB" id="A0A0L8FUE1"/>
<keyword evidence="1" id="KW-0472">Membrane</keyword>
<protein>
    <submittedName>
        <fullName evidence="2">Uncharacterized protein</fullName>
    </submittedName>
</protein>
<reference evidence="2" key="1">
    <citation type="submission" date="2015-07" db="EMBL/GenBank/DDBJ databases">
        <title>MeaNS - Measles Nucleotide Surveillance Program.</title>
        <authorList>
            <person name="Tran T."/>
            <person name="Druce J."/>
        </authorList>
    </citation>
    <scope>NUCLEOTIDE SEQUENCE</scope>
    <source>
        <strain evidence="2">UCB-OBI-ISO-001</strain>
        <tissue evidence="2">Gonad</tissue>
    </source>
</reference>
<dbReference type="EMBL" id="KQ426411">
    <property type="protein sequence ID" value="KOF68294.1"/>
    <property type="molecule type" value="Genomic_DNA"/>
</dbReference>
<evidence type="ECO:0000313" key="2">
    <source>
        <dbReference type="EMBL" id="KOF68294.1"/>
    </source>
</evidence>
<proteinExistence type="predicted"/>
<gene>
    <name evidence="2" type="ORF">OCBIM_22007659mg</name>
</gene>
<organism evidence="2">
    <name type="scientific">Octopus bimaculoides</name>
    <name type="common">California two-spotted octopus</name>
    <dbReference type="NCBI Taxonomy" id="37653"/>
    <lineage>
        <taxon>Eukaryota</taxon>
        <taxon>Metazoa</taxon>
        <taxon>Spiralia</taxon>
        <taxon>Lophotrochozoa</taxon>
        <taxon>Mollusca</taxon>
        <taxon>Cephalopoda</taxon>
        <taxon>Coleoidea</taxon>
        <taxon>Octopodiformes</taxon>
        <taxon>Octopoda</taxon>
        <taxon>Incirrata</taxon>
        <taxon>Octopodidae</taxon>
        <taxon>Octopus</taxon>
    </lineage>
</organism>